<protein>
    <submittedName>
        <fullName evidence="3">Glutathione S-transferase 2</fullName>
        <ecNumber evidence="3">2.5.1.18</ecNumber>
    </submittedName>
</protein>
<dbReference type="Pfam" id="PF02798">
    <property type="entry name" value="GST_N"/>
    <property type="match status" value="1"/>
</dbReference>
<comment type="caution">
    <text evidence="3">The sequence shown here is derived from an EMBL/GenBank/DDBJ whole genome shotgun (WGS) entry which is preliminary data.</text>
</comment>
<dbReference type="PROSITE" id="PS50404">
    <property type="entry name" value="GST_NTER"/>
    <property type="match status" value="1"/>
</dbReference>
<evidence type="ECO:0000313" key="4">
    <source>
        <dbReference type="Proteomes" id="UP001168146"/>
    </source>
</evidence>
<evidence type="ECO:0000313" key="3">
    <source>
        <dbReference type="EMBL" id="KAK0327022.1"/>
    </source>
</evidence>
<dbReference type="InterPro" id="IPR004045">
    <property type="entry name" value="Glutathione_S-Trfase_N"/>
</dbReference>
<dbReference type="InterPro" id="IPR036249">
    <property type="entry name" value="Thioredoxin-like_sf"/>
</dbReference>
<proteinExistence type="inferred from homology"/>
<dbReference type="EC" id="2.5.1.18" evidence="3"/>
<dbReference type="EMBL" id="JASUXU010000003">
    <property type="protein sequence ID" value="KAK0327022.1"/>
    <property type="molecule type" value="Genomic_DNA"/>
</dbReference>
<dbReference type="SUPFAM" id="SSF52833">
    <property type="entry name" value="Thioredoxin-like"/>
    <property type="match status" value="1"/>
</dbReference>
<dbReference type="Gene3D" id="1.20.1050.130">
    <property type="match status" value="1"/>
</dbReference>
<dbReference type="AlphaFoldDB" id="A0AAN6FZ76"/>
<keyword evidence="3" id="KW-0808">Transferase</keyword>
<dbReference type="GO" id="GO:0004364">
    <property type="term" value="F:glutathione transferase activity"/>
    <property type="evidence" value="ECO:0007669"/>
    <property type="project" value="UniProtKB-EC"/>
</dbReference>
<name>A0AAN6FZ76_9PEZI</name>
<sequence length="174" mass="19676">MSSEKPDIHLYTTQTPNGIKISITLEELGYGTPQAQLAIKSTPRLTTGLQHTIRLDQDRHLKEHAEGLVLGVEHTSRSQADIATQEQWFLDINPNGRIPALTDKFTDGKLIRLFESGAIMQYLVERYDSEHKISFAKGSREHIEMTNWLFFMNAGVGESTTNSANPHHKHGRNR</sequence>
<accession>A0AAN6FZ76</accession>
<reference evidence="3" key="1">
    <citation type="submission" date="2021-12" db="EMBL/GenBank/DDBJ databases">
        <title>Black yeast isolated from Biological Soil Crust.</title>
        <authorList>
            <person name="Kurbessoian T."/>
        </authorList>
    </citation>
    <scope>NUCLEOTIDE SEQUENCE</scope>
    <source>
        <strain evidence="3">CCFEE 5208</strain>
    </source>
</reference>
<dbReference type="PANTHER" id="PTHR44051">
    <property type="entry name" value="GLUTATHIONE S-TRANSFERASE-RELATED"/>
    <property type="match status" value="1"/>
</dbReference>
<dbReference type="Proteomes" id="UP001168146">
    <property type="component" value="Unassembled WGS sequence"/>
</dbReference>
<evidence type="ECO:0000259" key="2">
    <source>
        <dbReference type="PROSITE" id="PS50404"/>
    </source>
</evidence>
<gene>
    <name evidence="3" type="primary">GST2_2</name>
    <name evidence="3" type="ORF">LTR82_001782</name>
</gene>
<evidence type="ECO:0000256" key="1">
    <source>
        <dbReference type="ARBA" id="ARBA00007409"/>
    </source>
</evidence>
<dbReference type="Gene3D" id="3.40.30.10">
    <property type="entry name" value="Glutaredoxin"/>
    <property type="match status" value="1"/>
</dbReference>
<feature type="domain" description="GST N-terminal" evidence="2">
    <location>
        <begin position="5"/>
        <end position="131"/>
    </location>
</feature>
<comment type="similarity">
    <text evidence="1">Belongs to the GST superfamily.</text>
</comment>
<organism evidence="3 4">
    <name type="scientific">Friedmanniomyces endolithicus</name>
    <dbReference type="NCBI Taxonomy" id="329885"/>
    <lineage>
        <taxon>Eukaryota</taxon>
        <taxon>Fungi</taxon>
        <taxon>Dikarya</taxon>
        <taxon>Ascomycota</taxon>
        <taxon>Pezizomycotina</taxon>
        <taxon>Dothideomycetes</taxon>
        <taxon>Dothideomycetidae</taxon>
        <taxon>Mycosphaerellales</taxon>
        <taxon>Teratosphaeriaceae</taxon>
        <taxon>Friedmanniomyces</taxon>
    </lineage>
</organism>
<dbReference type="PANTHER" id="PTHR44051:SF8">
    <property type="entry name" value="GLUTATHIONE S-TRANSFERASE GSTA"/>
    <property type="match status" value="1"/>
</dbReference>